<name>A0ABW3SY59_9CAUL</name>
<reference evidence="2" key="1">
    <citation type="journal article" date="2019" name="Int. J. Syst. Evol. Microbiol.">
        <title>The Global Catalogue of Microorganisms (GCM) 10K type strain sequencing project: providing services to taxonomists for standard genome sequencing and annotation.</title>
        <authorList>
            <consortium name="The Broad Institute Genomics Platform"/>
            <consortium name="The Broad Institute Genome Sequencing Center for Infectious Disease"/>
            <person name="Wu L."/>
            <person name="Ma J."/>
        </authorList>
    </citation>
    <scope>NUCLEOTIDE SEQUENCE [LARGE SCALE GENOMIC DNA]</scope>
    <source>
        <strain evidence="2">CCUG 55074</strain>
    </source>
</reference>
<protein>
    <recommendedName>
        <fullName evidence="3">Tail protein</fullName>
    </recommendedName>
</protein>
<dbReference type="EMBL" id="JBHTLQ010000006">
    <property type="protein sequence ID" value="MFD1189757.1"/>
    <property type="molecule type" value="Genomic_DNA"/>
</dbReference>
<sequence>MAIELTAAIDAAGTLQTFYLADGRLVTGSGDTPANVAFDDSLIDPGSVGLAAFGYGRTSGDTRLDTGEIVIANVDGAYDAWVGYGFDGRPIIIRSGDPGSPYPGGWTTVMVGTAEAPEATYKQLVIRLRDRQFVLDKPALQNLFAGTNSLPNGLEGTPTDIKGKRKPKVYGLVRSIEPFLVNTSKLTYQVCDGAVQSITAYDRGLALTPGSDYGTSALLQAATVTAGTFATCLAEGYFRLGSTPAGLVTADVTQGANAAARTAAQIAKAILTDAGLGGLISASDVTAMDTANSAVCGIFVSDDTTIAQALDFVVGGVGGYYGYDQTGAIRMGILTAPSGSPVTTIQKLDMLSIERQPAKDAGIPIWRATINHSKLGRAQPTDLASSVTAAERARLQDTWRASSAADASIKTQFLMAGEITRDSPLTDDTAAAAEASRVLALYKVRRDILEIPVHIDFATQNGLWLLQVVNVTISRFGLNAGKLFRIIGIRFELGDRRAVLTLWG</sequence>
<evidence type="ECO:0000313" key="1">
    <source>
        <dbReference type="EMBL" id="MFD1189757.1"/>
    </source>
</evidence>
<dbReference type="RefSeq" id="WP_377352696.1">
    <property type="nucleotide sequence ID" value="NZ_JBHTLQ010000006.1"/>
</dbReference>
<proteinExistence type="predicted"/>
<organism evidence="1 2">
    <name type="scientific">Phenylobacterium conjunctum</name>
    <dbReference type="NCBI Taxonomy" id="1298959"/>
    <lineage>
        <taxon>Bacteria</taxon>
        <taxon>Pseudomonadati</taxon>
        <taxon>Pseudomonadota</taxon>
        <taxon>Alphaproteobacteria</taxon>
        <taxon>Caulobacterales</taxon>
        <taxon>Caulobacteraceae</taxon>
        <taxon>Phenylobacterium</taxon>
    </lineage>
</organism>
<evidence type="ECO:0000313" key="2">
    <source>
        <dbReference type="Proteomes" id="UP001597216"/>
    </source>
</evidence>
<accession>A0ABW3SY59</accession>
<comment type="caution">
    <text evidence="1">The sequence shown here is derived from an EMBL/GenBank/DDBJ whole genome shotgun (WGS) entry which is preliminary data.</text>
</comment>
<dbReference type="Proteomes" id="UP001597216">
    <property type="component" value="Unassembled WGS sequence"/>
</dbReference>
<keyword evidence="2" id="KW-1185">Reference proteome</keyword>
<evidence type="ECO:0008006" key="3">
    <source>
        <dbReference type="Google" id="ProtNLM"/>
    </source>
</evidence>
<gene>
    <name evidence="1" type="ORF">ACFQ27_04125</name>
</gene>